<evidence type="ECO:0000256" key="11">
    <source>
        <dbReference type="RuleBase" id="RU366056"/>
    </source>
</evidence>
<comment type="subcellular location">
    <subcellularLocation>
        <location evidence="11">Endoplasmic reticulum membrane</location>
        <topology evidence="11">Single-pass membrane protein</topology>
    </subcellularLocation>
    <subcellularLocation>
        <location evidence="1">Endoplasmic reticulum membrane</location>
        <topology evidence="1">Single-pass type III membrane protein</topology>
    </subcellularLocation>
</comment>
<evidence type="ECO:0000256" key="5">
    <source>
        <dbReference type="ARBA" id="ARBA00022502"/>
    </source>
</evidence>
<dbReference type="AlphaFoldDB" id="G3AW63"/>
<name>G3AW63_CANTC</name>
<dbReference type="GO" id="GO:0006506">
    <property type="term" value="P:GPI anchor biosynthetic process"/>
    <property type="evidence" value="ECO:0007669"/>
    <property type="project" value="UniProtKB-UniPathway"/>
</dbReference>
<dbReference type="eggNOG" id="ENOG502QS8N">
    <property type="taxonomic scope" value="Eukaryota"/>
</dbReference>
<keyword evidence="10" id="KW-0325">Glycoprotein</keyword>
<dbReference type="EMBL" id="GL996510">
    <property type="protein sequence ID" value="EGV66461.1"/>
    <property type="molecule type" value="Genomic_DNA"/>
</dbReference>
<dbReference type="OrthoDB" id="5546453at2759"/>
<dbReference type="Proteomes" id="UP000000707">
    <property type="component" value="Unassembled WGS sequence"/>
</dbReference>
<dbReference type="GO" id="GO:0000030">
    <property type="term" value="F:mannosyltransferase activity"/>
    <property type="evidence" value="ECO:0007669"/>
    <property type="project" value="TreeGrafter"/>
</dbReference>
<evidence type="ECO:0000256" key="4">
    <source>
        <dbReference type="ARBA" id="ARBA00020410"/>
    </source>
</evidence>
<dbReference type="HOGENOM" id="CLU_044602_0_0_1"/>
<evidence type="ECO:0000256" key="8">
    <source>
        <dbReference type="ARBA" id="ARBA00022989"/>
    </source>
</evidence>
<evidence type="ECO:0000313" key="13">
    <source>
        <dbReference type="Proteomes" id="UP000000707"/>
    </source>
</evidence>
<comment type="similarity">
    <text evidence="3 11">Belongs to the PIGX family.</text>
</comment>
<proteinExistence type="inferred from homology"/>
<protein>
    <recommendedName>
        <fullName evidence="4 11">Protein PBN1</fullName>
    </recommendedName>
</protein>
<evidence type="ECO:0000256" key="7">
    <source>
        <dbReference type="ARBA" id="ARBA00022824"/>
    </source>
</evidence>
<keyword evidence="5 11" id="KW-0337">GPI-anchor biosynthesis</keyword>
<keyword evidence="8 11" id="KW-1133">Transmembrane helix</keyword>
<dbReference type="STRING" id="590646.G3AW63"/>
<dbReference type="PANTHER" id="PTHR28533:SF1">
    <property type="entry name" value="PROTEIN PBN1"/>
    <property type="match status" value="1"/>
</dbReference>
<accession>G3AW63</accession>
<dbReference type="GO" id="GO:1990529">
    <property type="term" value="C:glycosylphosphatidylinositol-mannosyltransferase I complex"/>
    <property type="evidence" value="ECO:0007669"/>
    <property type="project" value="TreeGrafter"/>
</dbReference>
<keyword evidence="9 11" id="KW-0472">Membrane</keyword>
<organism evidence="13">
    <name type="scientific">Candida tenuis (strain ATCC 10573 / BCRC 21748 / CBS 615 / JCM 9827 / NBRC 10315 / NRRL Y-1498 / VKM Y-70)</name>
    <name type="common">Yeast</name>
    <name type="synonym">Yamadazyma tenuis</name>
    <dbReference type="NCBI Taxonomy" id="590646"/>
    <lineage>
        <taxon>Eukaryota</taxon>
        <taxon>Fungi</taxon>
        <taxon>Dikarya</taxon>
        <taxon>Ascomycota</taxon>
        <taxon>Saccharomycotina</taxon>
        <taxon>Pichiomycetes</taxon>
        <taxon>Debaryomycetaceae</taxon>
        <taxon>Yamadazyma</taxon>
    </lineage>
</organism>
<dbReference type="SMART" id="SM00780">
    <property type="entry name" value="PIG-X"/>
    <property type="match status" value="1"/>
</dbReference>
<sequence length="433" mass="49865">MRHRVTILNHEQNHDNIIGSVNSTYLHLNDVNYTREDRFSMEFKNKFQYIKQLRISAGNFDSPVFHYNTMGLTIYAVPSTSNKHDFFSEINPFLMNLFKIDIQDSNWILSKNALLLHIPQYEMSPMNKLLMELTNIKVQTDVVDFLYDSDKLVVSFINTDRSAIIKSSDPSVYEEIGIFLIDDNSTADDMILSGLRVVLGEESPLFKTLFHIKPRFRSVSTTSEVIRNGLHPKVKTTISSKQAHPSDPDVMDCKLYYYLTLSKSLFIDKYDLGDNFKFVLNFGNNDLELPEYKINEWGNEVLLEVSDWSKDMYLNLHSRYQLPSQSHSTSKQVQVDSPIVFFGCDDTSERNILQHNPFINDFPIGNKYAQFFTNDTIFYESITNAKLQVDIPVPNKDFELVGLITSVSLAVGLLIIILQLLNTKTTITKKKLE</sequence>
<dbReference type="InterPro" id="IPR013233">
    <property type="entry name" value="PIG-X/PBN1"/>
</dbReference>
<dbReference type="InterPro" id="IPR042322">
    <property type="entry name" value="Pbn1"/>
</dbReference>
<comment type="pathway">
    <text evidence="2 11">Glycolipid biosynthesis; glycosylphosphatidylinositol-anchor biosynthesis.</text>
</comment>
<evidence type="ECO:0000256" key="6">
    <source>
        <dbReference type="ARBA" id="ARBA00022692"/>
    </source>
</evidence>
<evidence type="ECO:0000313" key="12">
    <source>
        <dbReference type="EMBL" id="EGV66461.1"/>
    </source>
</evidence>
<dbReference type="Pfam" id="PF08320">
    <property type="entry name" value="PIG-X"/>
    <property type="match status" value="1"/>
</dbReference>
<dbReference type="UniPathway" id="UPA00196"/>
<reference evidence="12 13" key="1">
    <citation type="journal article" date="2011" name="Proc. Natl. Acad. Sci. U.S.A.">
        <title>Comparative genomics of xylose-fermenting fungi for enhanced biofuel production.</title>
        <authorList>
            <person name="Wohlbach D.J."/>
            <person name="Kuo A."/>
            <person name="Sato T.K."/>
            <person name="Potts K.M."/>
            <person name="Salamov A.A."/>
            <person name="LaButti K.M."/>
            <person name="Sun H."/>
            <person name="Clum A."/>
            <person name="Pangilinan J.L."/>
            <person name="Lindquist E.A."/>
            <person name="Lucas S."/>
            <person name="Lapidus A."/>
            <person name="Jin M."/>
            <person name="Gunawan C."/>
            <person name="Balan V."/>
            <person name="Dale B.E."/>
            <person name="Jeffries T.W."/>
            <person name="Zinkel R."/>
            <person name="Barry K.W."/>
            <person name="Grigoriev I.V."/>
            <person name="Gasch A.P."/>
        </authorList>
    </citation>
    <scope>NUCLEOTIDE SEQUENCE [LARGE SCALE GENOMIC DNA]</scope>
    <source>
        <strain evidence="13">ATCC 10573 / BCRC 21748 / CBS 615 / JCM 9827 / NBRC 10315 / NRRL Y-1498 / VKM Y-70</strain>
    </source>
</reference>
<dbReference type="PANTHER" id="PTHR28533">
    <property type="entry name" value="PROTEIN PBN1"/>
    <property type="match status" value="1"/>
</dbReference>
<evidence type="ECO:0000256" key="9">
    <source>
        <dbReference type="ARBA" id="ARBA00023136"/>
    </source>
</evidence>
<evidence type="ECO:0000256" key="10">
    <source>
        <dbReference type="ARBA" id="ARBA00023180"/>
    </source>
</evidence>
<comment type="function">
    <text evidence="11">Required for proper folding and/or the stability of a subset of proteins in the endoplasmic reticulum. Component of glycosylphosphatidylinositol-mannosyltransferase 1 which transfers the first of the 4 mannoses in the GPI-anchor precursors during GPI-anchor biosynthesis. Probably acts by stabilizing the mannosyltransferase GPI14.</text>
</comment>
<keyword evidence="13" id="KW-1185">Reference proteome</keyword>
<evidence type="ECO:0000256" key="2">
    <source>
        <dbReference type="ARBA" id="ARBA00004687"/>
    </source>
</evidence>
<evidence type="ECO:0000256" key="3">
    <source>
        <dbReference type="ARBA" id="ARBA00010345"/>
    </source>
</evidence>
<keyword evidence="6 11" id="KW-0812">Transmembrane</keyword>
<keyword evidence="7 11" id="KW-0256">Endoplasmic reticulum</keyword>
<dbReference type="GO" id="GO:0005789">
    <property type="term" value="C:endoplasmic reticulum membrane"/>
    <property type="evidence" value="ECO:0007669"/>
    <property type="project" value="UniProtKB-SubCell"/>
</dbReference>
<evidence type="ECO:0000256" key="1">
    <source>
        <dbReference type="ARBA" id="ARBA00004643"/>
    </source>
</evidence>
<gene>
    <name evidence="12" type="ORF">CANTEDRAFT_117349</name>
</gene>
<feature type="transmembrane region" description="Helical" evidence="11">
    <location>
        <begin position="400"/>
        <end position="421"/>
    </location>
</feature>